<organism evidence="2 3">
    <name type="scientific">Nezara viridula</name>
    <name type="common">Southern green stink bug</name>
    <name type="synonym">Cimex viridulus</name>
    <dbReference type="NCBI Taxonomy" id="85310"/>
    <lineage>
        <taxon>Eukaryota</taxon>
        <taxon>Metazoa</taxon>
        <taxon>Ecdysozoa</taxon>
        <taxon>Arthropoda</taxon>
        <taxon>Hexapoda</taxon>
        <taxon>Insecta</taxon>
        <taxon>Pterygota</taxon>
        <taxon>Neoptera</taxon>
        <taxon>Paraneoptera</taxon>
        <taxon>Hemiptera</taxon>
        <taxon>Heteroptera</taxon>
        <taxon>Panheteroptera</taxon>
        <taxon>Pentatomomorpha</taxon>
        <taxon>Pentatomoidea</taxon>
        <taxon>Pentatomidae</taxon>
        <taxon>Pentatominae</taxon>
        <taxon>Nezara</taxon>
    </lineage>
</organism>
<evidence type="ECO:0000313" key="3">
    <source>
        <dbReference type="Proteomes" id="UP001152798"/>
    </source>
</evidence>
<keyword evidence="1" id="KW-0472">Membrane</keyword>
<dbReference type="AlphaFoldDB" id="A0A9P0H8M7"/>
<evidence type="ECO:0000313" key="2">
    <source>
        <dbReference type="EMBL" id="CAH1397447.1"/>
    </source>
</evidence>
<dbReference type="Proteomes" id="UP001152798">
    <property type="component" value="Chromosome 3"/>
</dbReference>
<keyword evidence="3" id="KW-1185">Reference proteome</keyword>
<name>A0A9P0H8M7_NEZVI</name>
<feature type="transmembrane region" description="Helical" evidence="1">
    <location>
        <begin position="20"/>
        <end position="44"/>
    </location>
</feature>
<protein>
    <submittedName>
        <fullName evidence="2">Uncharacterized protein</fullName>
    </submittedName>
</protein>
<gene>
    <name evidence="2" type="ORF">NEZAVI_LOCUS7269</name>
</gene>
<keyword evidence="1" id="KW-1133">Transmembrane helix</keyword>
<dbReference type="EMBL" id="OV725079">
    <property type="protein sequence ID" value="CAH1397447.1"/>
    <property type="molecule type" value="Genomic_DNA"/>
</dbReference>
<accession>A0A9P0H8M7</accession>
<sequence length="86" mass="9286">MITEATMAPFTGIRHSGVMAINMVFQATMVSVAFAAFLTNMNLLDRLCRLPPRSEVEGGGVRPPTSSLEDSYINKIVAKPQEGVTT</sequence>
<keyword evidence="1" id="KW-0812">Transmembrane</keyword>
<proteinExistence type="predicted"/>
<reference evidence="2" key="1">
    <citation type="submission" date="2022-01" db="EMBL/GenBank/DDBJ databases">
        <authorList>
            <person name="King R."/>
        </authorList>
    </citation>
    <scope>NUCLEOTIDE SEQUENCE</scope>
</reference>
<evidence type="ECO:0000256" key="1">
    <source>
        <dbReference type="SAM" id="Phobius"/>
    </source>
</evidence>